<evidence type="ECO:0000313" key="7">
    <source>
        <dbReference type="EMBL" id="KQC31529.1"/>
    </source>
</evidence>
<keyword evidence="1" id="KW-0813">Transport</keyword>
<evidence type="ECO:0000256" key="2">
    <source>
        <dbReference type="ARBA" id="ARBA00022723"/>
    </source>
</evidence>
<dbReference type="InterPro" id="IPR000923">
    <property type="entry name" value="BlueCu_1"/>
</dbReference>
<evidence type="ECO:0000259" key="6">
    <source>
        <dbReference type="Pfam" id="PF00127"/>
    </source>
</evidence>
<dbReference type="STRING" id="346185.AAY42_00150"/>
<feature type="chain" id="PRO_5006189051" evidence="5">
    <location>
        <begin position="24"/>
        <end position="645"/>
    </location>
</feature>
<dbReference type="PROSITE" id="PS00196">
    <property type="entry name" value="COPPER_BLUE"/>
    <property type="match status" value="1"/>
</dbReference>
<dbReference type="AlphaFoldDB" id="A0A0Q1C2S7"/>
<proteinExistence type="predicted"/>
<sequence length="645" mass="72035">MKNIKLSLVFVLILSLTSLGTFAQENSSQYYPIEKINIPDEISLEIGGMAFDDKGRLGVITRRGELWLIDDPTQDKPEYVRFAHGLHEPLGLAFNDGSFYSNQRGELTKLTDTNGDDKADSYETIVVWELYGNYHEYSYGPVLMDNGDMIVTLNLGWEGKGVSKSKWSGWMLKVTPDGEVIPYATGLRSPAGFGLNKEGDIFYTENQGDWVGSGRMTHLELGDFAGSPEGLRWSQEEDSPISVKFEDIDDTKELTLYEYQEEIEAVKPPSVWFPHTLMGISTSDIAVFSDKMGPFSGQLMVGDQGHSKIMRVFQEKVNGVYQGVCFPFIDGFSSGVLRMQYAPEKDAVYVGQTNRGWRSTGKEPFALERFSWSGKIPFEIKKIMVEPDGFRLEFTQPINKSSAQAITSYQITDFTYRYHHRYGSPVVQKENRTIKAIEVSEDGLSATLKLDKFRKGFIYEIKATGVRNVKGKPLLNDYGYYTLNEVPEGDTNIVSTSNSNEAGVTASNRRITELPESWGGQIDTEIQLGTLPGLQFDKKELKVVVGSKVKLTFNNSDDMPHNFLFVNPGKADEVGEAALKLGLDGAELSFIPKSDEIIAHTNMVAPSDAETIYFIAPSEPGIYQYVCTFPGHHTIMRGVLRVEAK</sequence>
<dbReference type="PATRIC" id="fig|1547436.3.peg.26"/>
<dbReference type="CDD" id="cd04233">
    <property type="entry name" value="Auracyanin"/>
    <property type="match status" value="1"/>
</dbReference>
<evidence type="ECO:0000256" key="3">
    <source>
        <dbReference type="ARBA" id="ARBA00022982"/>
    </source>
</evidence>
<dbReference type="GO" id="GO:0009055">
    <property type="term" value="F:electron transfer activity"/>
    <property type="evidence" value="ECO:0007669"/>
    <property type="project" value="InterPro"/>
</dbReference>
<keyword evidence="8" id="KW-1185">Reference proteome</keyword>
<dbReference type="Pfam" id="PF00127">
    <property type="entry name" value="Copper-bind"/>
    <property type="match status" value="1"/>
</dbReference>
<dbReference type="InterPro" id="IPR028871">
    <property type="entry name" value="BlueCu_1_BS"/>
</dbReference>
<dbReference type="EMBL" id="LCTZ01000002">
    <property type="protein sequence ID" value="KQC31529.1"/>
    <property type="molecule type" value="Genomic_DNA"/>
</dbReference>
<keyword evidence="5" id="KW-0732">Signal</keyword>
<dbReference type="PANTHER" id="PTHR33546:SF1">
    <property type="entry name" value="LARGE, MULTIFUNCTIONAL SECRETED PROTEIN"/>
    <property type="match status" value="1"/>
</dbReference>
<dbReference type="GO" id="GO:0005507">
    <property type="term" value="F:copper ion binding"/>
    <property type="evidence" value="ECO:0007669"/>
    <property type="project" value="InterPro"/>
</dbReference>
<dbReference type="Proteomes" id="UP000050827">
    <property type="component" value="Unassembled WGS sequence"/>
</dbReference>
<accession>A0A0Q1C2S7</accession>
<dbReference type="PANTHER" id="PTHR33546">
    <property type="entry name" value="LARGE, MULTIFUNCTIONAL SECRETED PROTEIN-RELATED"/>
    <property type="match status" value="1"/>
</dbReference>
<dbReference type="InterPro" id="IPR011042">
    <property type="entry name" value="6-blade_b-propeller_TolB-like"/>
</dbReference>
<comment type="caution">
    <text evidence="7">The sequence shown here is derived from an EMBL/GenBank/DDBJ whole genome shotgun (WGS) entry which is preliminary data.</text>
</comment>
<dbReference type="InterPro" id="IPR008972">
    <property type="entry name" value="Cupredoxin"/>
</dbReference>
<keyword evidence="2" id="KW-0479">Metal-binding</keyword>
<feature type="domain" description="Blue (type 1) copper" evidence="6">
    <location>
        <begin position="534"/>
        <end position="643"/>
    </location>
</feature>
<keyword evidence="3" id="KW-0249">Electron transport</keyword>
<evidence type="ECO:0000313" key="8">
    <source>
        <dbReference type="Proteomes" id="UP000050827"/>
    </source>
</evidence>
<evidence type="ECO:0000256" key="1">
    <source>
        <dbReference type="ARBA" id="ARBA00022448"/>
    </source>
</evidence>
<protein>
    <submittedName>
        <fullName evidence="7">Large, multifunctional secreted protein</fullName>
    </submittedName>
</protein>
<feature type="signal peptide" evidence="5">
    <location>
        <begin position="1"/>
        <end position="23"/>
    </location>
</feature>
<dbReference type="Gene3D" id="2.120.10.30">
    <property type="entry name" value="TolB, C-terminal domain"/>
    <property type="match status" value="1"/>
</dbReference>
<organism evidence="7 8">
    <name type="scientific">Flagellimonas eckloniae</name>
    <dbReference type="NCBI Taxonomy" id="346185"/>
    <lineage>
        <taxon>Bacteria</taxon>
        <taxon>Pseudomonadati</taxon>
        <taxon>Bacteroidota</taxon>
        <taxon>Flavobacteriia</taxon>
        <taxon>Flavobacteriales</taxon>
        <taxon>Flavobacteriaceae</taxon>
        <taxon>Flagellimonas</taxon>
    </lineage>
</organism>
<dbReference type="RefSeq" id="WP_055397650.1">
    <property type="nucleotide sequence ID" value="NZ_LCTZ01000002.1"/>
</dbReference>
<dbReference type="SUPFAM" id="SSF50952">
    <property type="entry name" value="Soluble quinoprotein glucose dehydrogenase"/>
    <property type="match status" value="1"/>
</dbReference>
<gene>
    <name evidence="7" type="ORF">AAY42_00150</name>
</gene>
<reference evidence="7 8" key="1">
    <citation type="submission" date="2015-04" db="EMBL/GenBank/DDBJ databases">
        <title>Complete genome of flavobacterium.</title>
        <authorList>
            <person name="Kwon Y.M."/>
            <person name="Kim S.-J."/>
        </authorList>
    </citation>
    <scope>NUCLEOTIDE SEQUENCE [LARGE SCALE GENOMIC DNA]</scope>
    <source>
        <strain evidence="7 8">DK169</strain>
    </source>
</reference>
<dbReference type="Gene3D" id="2.60.40.420">
    <property type="entry name" value="Cupredoxins - blue copper proteins"/>
    <property type="match status" value="1"/>
</dbReference>
<dbReference type="OrthoDB" id="9814063at2"/>
<keyword evidence="4" id="KW-0186">Copper</keyword>
<evidence type="ECO:0000256" key="4">
    <source>
        <dbReference type="ARBA" id="ARBA00023008"/>
    </source>
</evidence>
<dbReference type="InterPro" id="IPR011041">
    <property type="entry name" value="Quinoprot_gluc/sorb_DH_b-prop"/>
</dbReference>
<evidence type="ECO:0000256" key="5">
    <source>
        <dbReference type="SAM" id="SignalP"/>
    </source>
</evidence>
<dbReference type="SUPFAM" id="SSF49503">
    <property type="entry name" value="Cupredoxins"/>
    <property type="match status" value="1"/>
</dbReference>
<name>A0A0Q1C2S7_9FLAO</name>